<gene>
    <name evidence="1" type="ORF">Phi4113_124</name>
</gene>
<dbReference type="Proteomes" id="UP000229115">
    <property type="component" value="Segment"/>
</dbReference>
<dbReference type="EMBL" id="KT962245">
    <property type="protein sequence ID" value="ALO80133.1"/>
    <property type="molecule type" value="Genomic_RNA"/>
</dbReference>
<accession>A0A0S2MW50</accession>
<reference evidence="1 2" key="1">
    <citation type="submission" date="2015-10" db="EMBL/GenBank/DDBJ databases">
        <title>Large-scale maps of variable infection efficiencies in aquatic Bacteriodetes phage-host model systems.</title>
        <authorList>
            <person name="Holmfeldt K."/>
            <person name="Solonenko N."/>
            <person name="Howard-Varona C."/>
            <person name="Moreno M."/>
            <person name="Malmstrom R.R."/>
            <person name="Blow M.J."/>
            <person name="Sullivan M.B."/>
        </authorList>
    </citation>
    <scope>NUCLEOTIDE SEQUENCE [LARGE SCALE GENOMIC DNA]</scope>
</reference>
<organism evidence="1 2">
    <name type="scientific">Cellulophaga phage phi4:1_13</name>
    <dbReference type="NCBI Taxonomy" id="1747284"/>
    <lineage>
        <taxon>Viruses</taxon>
        <taxon>Duplodnaviria</taxon>
        <taxon>Heunggongvirae</taxon>
        <taxon>Uroviricota</taxon>
        <taxon>Caudoviricetes</taxon>
        <taxon>Lightbulbvirus</taxon>
        <taxon>Lightbulbvirus Cba41</taxon>
    </lineage>
</organism>
<evidence type="ECO:0000313" key="2">
    <source>
        <dbReference type="Proteomes" id="UP000229115"/>
    </source>
</evidence>
<protein>
    <submittedName>
        <fullName evidence="1">Uncharacterized protein</fullName>
    </submittedName>
</protein>
<sequence>MQSIEKMLISKLIESGFSEPQAIEAIETQREPINKDLKIHGLSLSSYDYDTLINSLIFETMKPHILNYIDTYKPNAWFRALFTATNLKR</sequence>
<evidence type="ECO:0000313" key="1">
    <source>
        <dbReference type="EMBL" id="ALO80133.1"/>
    </source>
</evidence>
<name>A0A0S2MW50_9CAUD</name>
<proteinExistence type="predicted"/>